<name>A0A7I8JPD7_SPIIN</name>
<dbReference type="SUPFAM" id="SSF46689">
    <property type="entry name" value="Homeodomain-like"/>
    <property type="match status" value="1"/>
</dbReference>
<feature type="compositionally biased region" description="Low complexity" evidence="3">
    <location>
        <begin position="813"/>
        <end position="822"/>
    </location>
</feature>
<reference evidence="6 7" key="1">
    <citation type="submission" date="2019-12" db="EMBL/GenBank/DDBJ databases">
        <authorList>
            <person name="Scholz U."/>
            <person name="Mascher M."/>
            <person name="Fiebig A."/>
        </authorList>
    </citation>
    <scope>NUCLEOTIDE SEQUENCE</scope>
</reference>
<evidence type="ECO:0000259" key="5">
    <source>
        <dbReference type="PROSITE" id="PS51293"/>
    </source>
</evidence>
<evidence type="ECO:0000256" key="3">
    <source>
        <dbReference type="SAM" id="MobiDB-lite"/>
    </source>
</evidence>
<proteinExistence type="predicted"/>
<dbReference type="Pfam" id="PF00249">
    <property type="entry name" value="Myb_DNA-binding"/>
    <property type="match status" value="1"/>
</dbReference>
<dbReference type="AlphaFoldDB" id="A0A7I8JPD7"/>
<feature type="compositionally biased region" description="Acidic residues" evidence="3">
    <location>
        <begin position="724"/>
        <end position="737"/>
    </location>
</feature>
<keyword evidence="7" id="KW-1185">Reference proteome</keyword>
<dbReference type="PROSITE" id="PS50090">
    <property type="entry name" value="MYB_LIKE"/>
    <property type="match status" value="1"/>
</dbReference>
<evidence type="ECO:0000313" key="6">
    <source>
        <dbReference type="EMBL" id="CAA2632868.1"/>
    </source>
</evidence>
<dbReference type="GO" id="GO:0003677">
    <property type="term" value="F:DNA binding"/>
    <property type="evidence" value="ECO:0007669"/>
    <property type="project" value="UniProtKB-KW"/>
</dbReference>
<keyword evidence="1" id="KW-0238">DNA-binding</keyword>
<organism evidence="6">
    <name type="scientific">Spirodela intermedia</name>
    <name type="common">Intermediate duckweed</name>
    <dbReference type="NCBI Taxonomy" id="51605"/>
    <lineage>
        <taxon>Eukaryota</taxon>
        <taxon>Viridiplantae</taxon>
        <taxon>Streptophyta</taxon>
        <taxon>Embryophyta</taxon>
        <taxon>Tracheophyta</taxon>
        <taxon>Spermatophyta</taxon>
        <taxon>Magnoliopsida</taxon>
        <taxon>Liliopsida</taxon>
        <taxon>Araceae</taxon>
        <taxon>Lemnoideae</taxon>
        <taxon>Spirodela</taxon>
    </lineage>
</organism>
<dbReference type="InterPro" id="IPR009057">
    <property type="entry name" value="Homeodomain-like_sf"/>
</dbReference>
<dbReference type="EMBL" id="LR743602">
    <property type="protein sequence ID" value="CAA2632868.1"/>
    <property type="molecule type" value="Genomic_DNA"/>
</dbReference>
<evidence type="ECO:0000313" key="7">
    <source>
        <dbReference type="Proteomes" id="UP001189122"/>
    </source>
</evidence>
<feature type="region of interest" description="Disordered" evidence="3">
    <location>
        <begin position="1"/>
        <end position="50"/>
    </location>
</feature>
<dbReference type="GO" id="GO:0005634">
    <property type="term" value="C:nucleus"/>
    <property type="evidence" value="ECO:0007669"/>
    <property type="project" value="TreeGrafter"/>
</dbReference>
<dbReference type="InterPro" id="IPR001005">
    <property type="entry name" value="SANT/Myb"/>
</dbReference>
<evidence type="ECO:0000256" key="2">
    <source>
        <dbReference type="ARBA" id="ARBA00023242"/>
    </source>
</evidence>
<dbReference type="InterPro" id="IPR055315">
    <property type="entry name" value="Cramped-like"/>
</dbReference>
<dbReference type="GO" id="GO:0003682">
    <property type="term" value="F:chromatin binding"/>
    <property type="evidence" value="ECO:0007669"/>
    <property type="project" value="InterPro"/>
</dbReference>
<dbReference type="GO" id="GO:0007389">
    <property type="term" value="P:pattern specification process"/>
    <property type="evidence" value="ECO:0007669"/>
    <property type="project" value="TreeGrafter"/>
</dbReference>
<feature type="domain" description="SANT" evidence="5">
    <location>
        <begin position="53"/>
        <end position="99"/>
    </location>
</feature>
<dbReference type="SMART" id="SM00717">
    <property type="entry name" value="SANT"/>
    <property type="match status" value="1"/>
</dbReference>
<dbReference type="PANTHER" id="PTHR21677:SF1">
    <property type="entry name" value="PROTEIN CRAMPED-LIKE"/>
    <property type="match status" value="1"/>
</dbReference>
<dbReference type="Proteomes" id="UP001189122">
    <property type="component" value="Unassembled WGS sequence"/>
</dbReference>
<gene>
    <name evidence="6" type="ORF">SI7747_15018446</name>
</gene>
<evidence type="ECO:0000256" key="1">
    <source>
        <dbReference type="ARBA" id="ARBA00023125"/>
    </source>
</evidence>
<dbReference type="PANTHER" id="PTHR21677">
    <property type="entry name" value="CRAMPED PROTEIN"/>
    <property type="match status" value="1"/>
</dbReference>
<evidence type="ECO:0000259" key="4">
    <source>
        <dbReference type="PROSITE" id="PS50090"/>
    </source>
</evidence>
<dbReference type="EMBL" id="CACRZD030000015">
    <property type="protein sequence ID" value="CAA6672038.1"/>
    <property type="molecule type" value="Genomic_DNA"/>
</dbReference>
<feature type="compositionally biased region" description="Polar residues" evidence="3">
    <location>
        <begin position="1"/>
        <end position="22"/>
    </location>
</feature>
<dbReference type="Gene3D" id="1.20.58.1880">
    <property type="match status" value="1"/>
</dbReference>
<feature type="region of interest" description="Disordered" evidence="3">
    <location>
        <begin position="718"/>
        <end position="745"/>
    </location>
</feature>
<dbReference type="CDD" id="cd00167">
    <property type="entry name" value="SANT"/>
    <property type="match status" value="1"/>
</dbReference>
<feature type="domain" description="Myb-like" evidence="4">
    <location>
        <begin position="45"/>
        <end position="95"/>
    </location>
</feature>
<accession>A0A7I8JPD7</accession>
<protein>
    <submittedName>
        <fullName evidence="6">Uncharacterized protein</fullName>
    </submittedName>
</protein>
<dbReference type="FunFam" id="1.10.10.60:FF:000287">
    <property type="entry name" value="TSL-kinase interacting protein 1"/>
    <property type="match status" value="1"/>
</dbReference>
<feature type="region of interest" description="Disordered" evidence="3">
    <location>
        <begin position="810"/>
        <end position="833"/>
    </location>
</feature>
<dbReference type="PROSITE" id="PS51293">
    <property type="entry name" value="SANT"/>
    <property type="match status" value="1"/>
</dbReference>
<sequence length="833" mass="90719">MPPQSEANSGAPQNPPSENISNKGGGDVDTKFSSAAVATQKPVKKPTRQWAAWTRQEEESFFNALRQVGKNFEKITCRVQSKNKEQVRHYYYRLVRRMNKLLGPGFSLDAKNSKDTNAAMLRWWSLLEKYSCTASKLHLKPRRFKTFIETLAQQLLKDRNRTRRKRPYQGENCSIPMTAESIFTKPPGHDVHMVKLVFVDSQSSPKLGNTKLTSTKRGASAAVNVSKGEVSIMKTVNQKRRAVCGTASSAYKKWEKAAIAGVSLVADAAEHLERTSNDKNGSISQGTLDMLPPSNCTTNGKAYAGFSGDFAEPLVSTIPEGLCSQQPISETNTQSPMKLKLQLFPIDEVTRKALERDERNPHLELTLSARKRISSILEHLNRKWGNSSIASGELMLFPYSVQQDNLACCPRWTLKDSAASAGDVYAVVGSPAIFRLRYGWFLGPEHRSATAQLPSNVHPLGSCAQTKYTEEEDAIGSVNKDLTVERSSTVTQMPNQPISGLKFNSTSVGTAASPSDNIQRLGVADGHMLPKSRDVELLRPKVALPKLRVADEEDDRALRRGDVASISAGEWADSLTNISVGDLLSEASRAADTCHNNSAWLGASLQHISLSCDSFDAAIAGLISRHQDSLNHSPRGASLASILDAEETCDEFSFHKVLAEDQPNGATVPPSVSSAGSSRQITQAGSSGYRGFMQGCSSFIWGKFCLFIGFTAAVEHSGNPQREEDMDSAAPSDDDELTSDKKRDSVRNSELTDFFWPDSLGPLDLDVPPARYQGQELLFGDGASLSGLSRLIASSLDAFQNCSFFGSEKKESSAAGEAQEAAPFLDQKGGSDT</sequence>
<keyword evidence="2" id="KW-0539">Nucleus</keyword>
<dbReference type="InterPro" id="IPR017884">
    <property type="entry name" value="SANT_dom"/>
</dbReference>